<name>B1TFB0_9BURK</name>
<evidence type="ECO:0000313" key="1">
    <source>
        <dbReference type="EMBL" id="EDT37740.1"/>
    </source>
</evidence>
<comment type="caution">
    <text evidence="1">The sequence shown here is derived from an EMBL/GenBank/DDBJ whole genome shotgun (WGS) entry which is preliminary data.</text>
</comment>
<gene>
    <name evidence="1" type="ORF">BamMEX5DRAFT_6476</name>
</gene>
<proteinExistence type="predicted"/>
<dbReference type="EMBL" id="ABLK01000394">
    <property type="protein sequence ID" value="EDT37740.1"/>
    <property type="molecule type" value="Genomic_DNA"/>
</dbReference>
<sequence length="110" mass="12582">MSELIGLIHPHPIDHFAAVLGHDVVQVEDDFRLRTLFPDFHFIGRGHVDCYRFDTLGNPFGKLFEEGPSRLARASRPDPEHLPADWLDHHGGVAMALMQRELVHRQIADR</sequence>
<evidence type="ECO:0000313" key="2">
    <source>
        <dbReference type="Proteomes" id="UP000004814"/>
    </source>
</evidence>
<organism evidence="1 2">
    <name type="scientific">Burkholderia ambifaria MEX-5</name>
    <dbReference type="NCBI Taxonomy" id="396597"/>
    <lineage>
        <taxon>Bacteria</taxon>
        <taxon>Pseudomonadati</taxon>
        <taxon>Pseudomonadota</taxon>
        <taxon>Betaproteobacteria</taxon>
        <taxon>Burkholderiales</taxon>
        <taxon>Burkholderiaceae</taxon>
        <taxon>Burkholderia</taxon>
        <taxon>Burkholderia cepacia complex</taxon>
    </lineage>
</organism>
<reference evidence="1 2" key="1">
    <citation type="submission" date="2008-03" db="EMBL/GenBank/DDBJ databases">
        <title>Sequencing of the draft genome and assembly of Burkholderia ambifaria MEX-5.</title>
        <authorList>
            <consortium name="US DOE Joint Genome Institute (JGI-PGF)"/>
            <person name="Copeland A."/>
            <person name="Lucas S."/>
            <person name="Lapidus A."/>
            <person name="Glavina del Rio T."/>
            <person name="Dalin E."/>
            <person name="Tice H."/>
            <person name="Bruce D."/>
            <person name="Goodwin L."/>
            <person name="Pitluck S."/>
            <person name="Larimer F."/>
            <person name="Land M.L."/>
            <person name="Hauser L."/>
            <person name="Tiedje J."/>
            <person name="Richardson P."/>
        </authorList>
    </citation>
    <scope>NUCLEOTIDE SEQUENCE [LARGE SCALE GENOMIC DNA]</scope>
    <source>
        <strain evidence="1 2">MEX-5</strain>
    </source>
</reference>
<dbReference type="AlphaFoldDB" id="B1TFB0"/>
<accession>B1TFB0</accession>
<protein>
    <submittedName>
        <fullName evidence="1">Uncharacterized protein</fullName>
    </submittedName>
</protein>
<dbReference type="Proteomes" id="UP000004814">
    <property type="component" value="Unassembled WGS sequence"/>
</dbReference>